<organism evidence="1 2">
    <name type="scientific">Acinetobacter phage AbP2</name>
    <dbReference type="NCBI Taxonomy" id="2015804"/>
    <lineage>
        <taxon>Viruses</taxon>
        <taxon>Duplodnaviria</taxon>
        <taxon>Heunggongvirae</taxon>
        <taxon>Uroviricota</taxon>
        <taxon>Caudoviricetes</taxon>
        <taxon>Obolenskvirus</taxon>
        <taxon>Obolenskvirus AbP2</taxon>
    </lineage>
</organism>
<evidence type="ECO:0000313" key="1">
    <source>
        <dbReference type="EMBL" id="ASJ78958.1"/>
    </source>
</evidence>
<reference evidence="1 2" key="1">
    <citation type="submission" date="2017-06" db="EMBL/GenBank/DDBJ databases">
        <title>Acinetobacter baumannii phage AbP2.</title>
        <authorList>
            <person name="Yang Z."/>
            <person name="Yin S."/>
            <person name="Jiang B."/>
            <person name="Huang G."/>
            <person name="Peng Y."/>
        </authorList>
    </citation>
    <scope>NUCLEOTIDE SEQUENCE [LARGE SCALE GENOMIC DNA]</scope>
</reference>
<protein>
    <submittedName>
        <fullName evidence="1">Uncharacterized protein</fullName>
    </submittedName>
</protein>
<accession>A0A220NQN5</accession>
<sequence>MAYDFNCPYCGFGHNAEDELHEDDWNNIGEFDCTCRCCKKSFIIEAHATIYYDTIKKKQPQ</sequence>
<dbReference type="Proteomes" id="UP000223588">
    <property type="component" value="Segment"/>
</dbReference>
<evidence type="ECO:0000313" key="2">
    <source>
        <dbReference type="Proteomes" id="UP000223588"/>
    </source>
</evidence>
<dbReference type="EMBL" id="MF346584">
    <property type="protein sequence ID" value="ASJ78958.1"/>
    <property type="molecule type" value="Genomic_DNA"/>
</dbReference>
<proteinExistence type="predicted"/>
<keyword evidence="2" id="KW-1185">Reference proteome</keyword>
<gene>
    <name evidence="1" type="ORF">ABP2_087</name>
</gene>
<name>A0A220NQN5_9CAUD</name>